<comment type="similarity">
    <text evidence="9">Belongs to the peptidase M24B family. Eukaryotic-type prolidase subfamily.</text>
</comment>
<dbReference type="RefSeq" id="XP_018014027.1">
    <property type="nucleotide sequence ID" value="XM_018158538.2"/>
</dbReference>
<dbReference type="Pfam" id="PF05195">
    <property type="entry name" value="AMP_N"/>
    <property type="match status" value="1"/>
</dbReference>
<dbReference type="SMART" id="SM01011">
    <property type="entry name" value="AMP_N"/>
    <property type="match status" value="1"/>
</dbReference>
<evidence type="ECO:0000256" key="13">
    <source>
        <dbReference type="ARBA" id="ARBA00044284"/>
    </source>
</evidence>
<dbReference type="InterPro" id="IPR029149">
    <property type="entry name" value="Creatin/AminoP/Spt16_N"/>
</dbReference>
<evidence type="ECO:0000256" key="10">
    <source>
        <dbReference type="ARBA" id="ARBA00044051"/>
    </source>
</evidence>
<dbReference type="KEGG" id="hazt:108671054"/>
<keyword evidence="8" id="KW-0464">Manganese</keyword>
<keyword evidence="7" id="KW-0482">Metalloprotease</keyword>
<dbReference type="GO" id="GO:0006508">
    <property type="term" value="P:proteolysis"/>
    <property type="evidence" value="ECO:0007669"/>
    <property type="project" value="UniProtKB-KW"/>
</dbReference>
<dbReference type="AlphaFoldDB" id="A0A8B7NK48"/>
<evidence type="ECO:0000313" key="17">
    <source>
        <dbReference type="Proteomes" id="UP000694843"/>
    </source>
</evidence>
<dbReference type="Gene3D" id="3.90.230.10">
    <property type="entry name" value="Creatinase/methionine aminopeptidase superfamily"/>
    <property type="match status" value="1"/>
</dbReference>
<evidence type="ECO:0000313" key="18">
    <source>
        <dbReference type="RefSeq" id="XP_018014027.1"/>
    </source>
</evidence>
<dbReference type="InterPro" id="IPR052433">
    <property type="entry name" value="X-Pro_dipept-like"/>
</dbReference>
<comment type="subunit">
    <text evidence="2">Homodimer.</text>
</comment>
<dbReference type="InterPro" id="IPR007865">
    <property type="entry name" value="Aminopep_P_N"/>
</dbReference>
<evidence type="ECO:0000256" key="1">
    <source>
        <dbReference type="ARBA" id="ARBA00001936"/>
    </source>
</evidence>
<evidence type="ECO:0000256" key="4">
    <source>
        <dbReference type="ARBA" id="ARBA00022723"/>
    </source>
</evidence>
<dbReference type="GO" id="GO:0070006">
    <property type="term" value="F:metalloaminopeptidase activity"/>
    <property type="evidence" value="ECO:0007669"/>
    <property type="project" value="InterPro"/>
</dbReference>
<dbReference type="FunFam" id="3.90.230.10:FF:000002">
    <property type="entry name" value="Xaa-Pro aminopeptidase 3"/>
    <property type="match status" value="1"/>
</dbReference>
<evidence type="ECO:0000256" key="3">
    <source>
        <dbReference type="ARBA" id="ARBA00022670"/>
    </source>
</evidence>
<protein>
    <recommendedName>
        <fullName evidence="11">Xaa-Pro dipeptidase</fullName>
        <ecNumber evidence="10">3.4.13.9</ecNumber>
    </recommendedName>
    <alternativeName>
        <fullName evidence="14">Imidodipeptidase</fullName>
    </alternativeName>
    <alternativeName>
        <fullName evidence="12">Peptidase D</fullName>
    </alternativeName>
    <alternativeName>
        <fullName evidence="13">Proline dipeptidase</fullName>
    </alternativeName>
</protein>
<evidence type="ECO:0000256" key="9">
    <source>
        <dbReference type="ARBA" id="ARBA00043990"/>
    </source>
</evidence>
<keyword evidence="17" id="KW-1185">Reference proteome</keyword>
<keyword evidence="5" id="KW-0378">Hydrolase</keyword>
<dbReference type="InterPro" id="IPR036005">
    <property type="entry name" value="Creatinase/aminopeptidase-like"/>
</dbReference>
<dbReference type="CDD" id="cd01087">
    <property type="entry name" value="Prolidase"/>
    <property type="match status" value="1"/>
</dbReference>
<evidence type="ECO:0000259" key="16">
    <source>
        <dbReference type="SMART" id="SM01011"/>
    </source>
</evidence>
<keyword evidence="6" id="KW-0224">Dipeptidase</keyword>
<organism evidence="17 18">
    <name type="scientific">Hyalella azteca</name>
    <name type="common">Amphipod</name>
    <dbReference type="NCBI Taxonomy" id="294128"/>
    <lineage>
        <taxon>Eukaryota</taxon>
        <taxon>Metazoa</taxon>
        <taxon>Ecdysozoa</taxon>
        <taxon>Arthropoda</taxon>
        <taxon>Crustacea</taxon>
        <taxon>Multicrustacea</taxon>
        <taxon>Malacostraca</taxon>
        <taxon>Eumalacostraca</taxon>
        <taxon>Peracarida</taxon>
        <taxon>Amphipoda</taxon>
        <taxon>Senticaudata</taxon>
        <taxon>Talitrida</taxon>
        <taxon>Talitroidea</taxon>
        <taxon>Hyalellidae</taxon>
        <taxon>Hyalella</taxon>
    </lineage>
</organism>
<dbReference type="EC" id="3.4.13.9" evidence="10"/>
<reference evidence="18" key="1">
    <citation type="submission" date="2025-08" db="UniProtKB">
        <authorList>
            <consortium name="RefSeq"/>
        </authorList>
    </citation>
    <scope>IDENTIFICATION</scope>
    <source>
        <tissue evidence="18">Whole organism</tissue>
    </source>
</reference>
<comment type="catalytic activity">
    <reaction evidence="15">
        <text>Xaa-L-Pro dipeptide + H2O = an L-alpha-amino acid + L-proline</text>
        <dbReference type="Rhea" id="RHEA:76407"/>
        <dbReference type="ChEBI" id="CHEBI:15377"/>
        <dbReference type="ChEBI" id="CHEBI:59869"/>
        <dbReference type="ChEBI" id="CHEBI:60039"/>
        <dbReference type="ChEBI" id="CHEBI:195196"/>
        <dbReference type="EC" id="3.4.13.9"/>
    </reaction>
</comment>
<evidence type="ECO:0000256" key="8">
    <source>
        <dbReference type="ARBA" id="ARBA00023211"/>
    </source>
</evidence>
<dbReference type="Proteomes" id="UP000694843">
    <property type="component" value="Unplaced"/>
</dbReference>
<evidence type="ECO:0000256" key="5">
    <source>
        <dbReference type="ARBA" id="ARBA00022801"/>
    </source>
</evidence>
<evidence type="ECO:0000256" key="14">
    <source>
        <dbReference type="ARBA" id="ARBA00044351"/>
    </source>
</evidence>
<proteinExistence type="inferred from homology"/>
<dbReference type="Pfam" id="PF00557">
    <property type="entry name" value="Peptidase_M24"/>
    <property type="match status" value="1"/>
</dbReference>
<dbReference type="OMA" id="DAHALFF"/>
<feature type="domain" description="Aminopeptidase P N-terminal" evidence="16">
    <location>
        <begin position="34"/>
        <end position="174"/>
    </location>
</feature>
<gene>
    <name evidence="18" type="primary">LOC108671054</name>
</gene>
<dbReference type="GeneID" id="108671054"/>
<evidence type="ECO:0000256" key="11">
    <source>
        <dbReference type="ARBA" id="ARBA00044141"/>
    </source>
</evidence>
<evidence type="ECO:0000256" key="12">
    <source>
        <dbReference type="ARBA" id="ARBA00044252"/>
    </source>
</evidence>
<evidence type="ECO:0000256" key="7">
    <source>
        <dbReference type="ARBA" id="ARBA00023049"/>
    </source>
</evidence>
<dbReference type="PANTHER" id="PTHR48480:SF2">
    <property type="entry name" value="PEPTIDASE D"/>
    <property type="match status" value="1"/>
</dbReference>
<evidence type="ECO:0000256" key="2">
    <source>
        <dbReference type="ARBA" id="ARBA00011738"/>
    </source>
</evidence>
<evidence type="ECO:0000256" key="6">
    <source>
        <dbReference type="ARBA" id="ARBA00022997"/>
    </source>
</evidence>
<dbReference type="OrthoDB" id="10261878at2759"/>
<keyword evidence="3" id="KW-0645">Protease</keyword>
<comment type="cofactor">
    <cofactor evidence="1">
        <name>Mn(2+)</name>
        <dbReference type="ChEBI" id="CHEBI:29035"/>
    </cofactor>
</comment>
<dbReference type="InterPro" id="IPR000994">
    <property type="entry name" value="Pept_M24"/>
</dbReference>
<dbReference type="PANTHER" id="PTHR48480">
    <property type="match status" value="1"/>
</dbReference>
<dbReference type="Gene3D" id="3.40.350.10">
    <property type="entry name" value="Creatinase/prolidase N-terminal domain"/>
    <property type="match status" value="1"/>
</dbReference>
<sequence>MAHAMAAPSKRVVSAPRYSDGATYFDMGEHTLRVPMSLHAENRARLVARLKEMIGEGKLNAGSAVLLQGGSDVQRDATDCTWVFRQESFFHWVFGVLEPDWFGVIKVDSGKTTLFCPKLPQDFAVVMGRIIPPEDFKTRYQVESVCYVDDMPEVLGKMKPTTLLTLKGVNSDSGLTTREAHFDGIDKFSVNNSILHTEMSELRVTKSAAEIEVMRYAAMVSSEAHCAVMKHIRPGMYEYQLESVFQHHSYYQGGCRHQAYTNICGGGVSGAVLHYGHAGAPNDCIIRDGDMCLFDMGAEYYCYASDVTCSFPANGKFSADQKMIYNAVLAANRAVFDSAKPGVKWDDMHELSYRVMLKKLKEGGLLTGDVEEMIKADIGGVFQPHGLGHLIGMDAHDPGGYLPSCPPRPTKDGFNKLRMARVLKHNMVLTIEPGCYFIDVLLDRALADPKKSKFIVKEELERFRGFGGVRIEDDVVIREEGNDLLNKVPRTVEEIETLMAEGRQEIVSFPHAEGKHSSQR</sequence>
<dbReference type="GO" id="GO:0030145">
    <property type="term" value="F:manganese ion binding"/>
    <property type="evidence" value="ECO:0007669"/>
    <property type="project" value="InterPro"/>
</dbReference>
<name>A0A8B7NK48_HYAAZ</name>
<accession>A0A8B7NK48</accession>
<dbReference type="SUPFAM" id="SSF55920">
    <property type="entry name" value="Creatinase/aminopeptidase"/>
    <property type="match status" value="1"/>
</dbReference>
<dbReference type="SUPFAM" id="SSF53092">
    <property type="entry name" value="Creatinase/prolidase N-terminal domain"/>
    <property type="match status" value="1"/>
</dbReference>
<dbReference type="GO" id="GO:0102009">
    <property type="term" value="F:proline dipeptidase activity"/>
    <property type="evidence" value="ECO:0007669"/>
    <property type="project" value="UniProtKB-EC"/>
</dbReference>
<evidence type="ECO:0000256" key="15">
    <source>
        <dbReference type="ARBA" id="ARBA00048994"/>
    </source>
</evidence>
<keyword evidence="4" id="KW-0479">Metal-binding</keyword>